<dbReference type="Pfam" id="PF01733">
    <property type="entry name" value="Nucleoside_tran"/>
    <property type="match status" value="2"/>
</dbReference>
<protein>
    <submittedName>
        <fullName evidence="8">Nucleoside transporter</fullName>
    </submittedName>
</protein>
<keyword evidence="6 7" id="KW-0472">Membrane</keyword>
<organism evidence="8 9">
    <name type="scientific">Handroanthus impetiginosus</name>
    <dbReference type="NCBI Taxonomy" id="429701"/>
    <lineage>
        <taxon>Eukaryota</taxon>
        <taxon>Viridiplantae</taxon>
        <taxon>Streptophyta</taxon>
        <taxon>Embryophyta</taxon>
        <taxon>Tracheophyta</taxon>
        <taxon>Spermatophyta</taxon>
        <taxon>Magnoliopsida</taxon>
        <taxon>eudicotyledons</taxon>
        <taxon>Gunneridae</taxon>
        <taxon>Pentapetalae</taxon>
        <taxon>asterids</taxon>
        <taxon>lamiids</taxon>
        <taxon>Lamiales</taxon>
        <taxon>Bignoniaceae</taxon>
        <taxon>Crescentiina</taxon>
        <taxon>Tabebuia alliance</taxon>
        <taxon>Handroanthus</taxon>
    </lineage>
</organism>
<evidence type="ECO:0000256" key="4">
    <source>
        <dbReference type="ARBA" id="ARBA00022692"/>
    </source>
</evidence>
<name>A0A2G9IAB7_9LAMI</name>
<evidence type="ECO:0000313" key="9">
    <source>
        <dbReference type="Proteomes" id="UP000231279"/>
    </source>
</evidence>
<feature type="transmembrane region" description="Helical" evidence="7">
    <location>
        <begin position="282"/>
        <end position="306"/>
    </location>
</feature>
<feature type="transmembrane region" description="Helical" evidence="7">
    <location>
        <begin position="250"/>
        <end position="270"/>
    </location>
</feature>
<feature type="transmembrane region" description="Helical" evidence="7">
    <location>
        <begin position="123"/>
        <end position="147"/>
    </location>
</feature>
<feature type="transmembrane region" description="Helical" evidence="7">
    <location>
        <begin position="159"/>
        <end position="178"/>
    </location>
</feature>
<dbReference type="EMBL" id="NKXS01000060">
    <property type="protein sequence ID" value="PIN26702.1"/>
    <property type="molecule type" value="Genomic_DNA"/>
</dbReference>
<evidence type="ECO:0000256" key="6">
    <source>
        <dbReference type="ARBA" id="ARBA00023136"/>
    </source>
</evidence>
<feature type="transmembrane region" description="Helical" evidence="7">
    <location>
        <begin position="21"/>
        <end position="40"/>
    </location>
</feature>
<dbReference type="Proteomes" id="UP000231279">
    <property type="component" value="Unassembled WGS sequence"/>
</dbReference>
<dbReference type="OrthoDB" id="1856718at2759"/>
<evidence type="ECO:0000256" key="3">
    <source>
        <dbReference type="ARBA" id="ARBA00022448"/>
    </source>
</evidence>
<dbReference type="PANTHER" id="PTHR10332">
    <property type="entry name" value="EQUILIBRATIVE NUCLEOSIDE TRANSPORTER"/>
    <property type="match status" value="1"/>
</dbReference>
<gene>
    <name evidence="8" type="ORF">CDL12_00537</name>
</gene>
<dbReference type="GO" id="GO:0005337">
    <property type="term" value="F:nucleoside transmembrane transporter activity"/>
    <property type="evidence" value="ECO:0007669"/>
    <property type="project" value="InterPro"/>
</dbReference>
<sequence>MEPLKTSKQVITPPAGSDKYKIAYILHFFLGAGNLLPWNALITAVDYFGYLYPNHHTEKVFSVVYMTSSLLVLVLLLIFRNNLSLRLRMNLGFSMFVVSLMATPMMHWIWHGNGQKIMSSDKAYYVVVDSVLICGSADGLIGGSLIGTAGKLPKQYMQAVFAGTASSGVLISILRIITKASLPQTPQGLQTSAQFYFIVSSAILVGCIICCNLLHQLPIMNHHYTNFQYILPIHTSSTHKFLQTFTKIRFPGLGIFTIYTVTLSIFPGFLAENIKSNLLKDWYPIVLIATYNVSDFVGKSLTGIYVMKSIGKATWG</sequence>
<feature type="transmembrane region" description="Helical" evidence="7">
    <location>
        <begin position="193"/>
        <end position="214"/>
    </location>
</feature>
<evidence type="ECO:0000256" key="2">
    <source>
        <dbReference type="ARBA" id="ARBA00007965"/>
    </source>
</evidence>
<feature type="transmembrane region" description="Helical" evidence="7">
    <location>
        <begin position="91"/>
        <end position="111"/>
    </location>
</feature>
<evidence type="ECO:0000256" key="1">
    <source>
        <dbReference type="ARBA" id="ARBA00004141"/>
    </source>
</evidence>
<accession>A0A2G9IAB7</accession>
<evidence type="ECO:0000313" key="8">
    <source>
        <dbReference type="EMBL" id="PIN26702.1"/>
    </source>
</evidence>
<evidence type="ECO:0000256" key="7">
    <source>
        <dbReference type="SAM" id="Phobius"/>
    </source>
</evidence>
<dbReference type="GO" id="GO:0005886">
    <property type="term" value="C:plasma membrane"/>
    <property type="evidence" value="ECO:0007669"/>
    <property type="project" value="TreeGrafter"/>
</dbReference>
<dbReference type="PANTHER" id="PTHR10332:SF77">
    <property type="entry name" value="EQUILIBRATIVE NUCLEOTIDE TRANSPORTER 8"/>
    <property type="match status" value="1"/>
</dbReference>
<keyword evidence="5 7" id="KW-1133">Transmembrane helix</keyword>
<proteinExistence type="inferred from homology"/>
<dbReference type="AlphaFoldDB" id="A0A2G9IAB7"/>
<dbReference type="InterPro" id="IPR002259">
    <property type="entry name" value="Eqnu_transpt"/>
</dbReference>
<dbReference type="STRING" id="429701.A0A2G9IAB7"/>
<comment type="subcellular location">
    <subcellularLocation>
        <location evidence="1">Membrane</location>
        <topology evidence="1">Multi-pass membrane protein</topology>
    </subcellularLocation>
</comment>
<keyword evidence="4 7" id="KW-0812">Transmembrane</keyword>
<keyword evidence="3" id="KW-0813">Transport</keyword>
<evidence type="ECO:0000256" key="5">
    <source>
        <dbReference type="ARBA" id="ARBA00022989"/>
    </source>
</evidence>
<feature type="transmembrane region" description="Helical" evidence="7">
    <location>
        <begin position="60"/>
        <end position="79"/>
    </location>
</feature>
<reference evidence="9" key="1">
    <citation type="journal article" date="2018" name="Gigascience">
        <title>Genome assembly of the Pink Ipe (Handroanthus impetiginosus, Bignoniaceae), a highly valued, ecologically keystone Neotropical timber forest tree.</title>
        <authorList>
            <person name="Silva-Junior O.B."/>
            <person name="Grattapaglia D."/>
            <person name="Novaes E."/>
            <person name="Collevatti R.G."/>
        </authorList>
    </citation>
    <scope>NUCLEOTIDE SEQUENCE [LARGE SCALE GENOMIC DNA]</scope>
    <source>
        <strain evidence="9">cv. UFG-1</strain>
    </source>
</reference>
<keyword evidence="9" id="KW-1185">Reference proteome</keyword>
<comment type="caution">
    <text evidence="8">The sequence shown here is derived from an EMBL/GenBank/DDBJ whole genome shotgun (WGS) entry which is preliminary data.</text>
</comment>
<comment type="similarity">
    <text evidence="2">Belongs to the SLC29A/ENT transporter (TC 2.A.57) family.</text>
</comment>